<evidence type="ECO:0000313" key="9">
    <source>
        <dbReference type="EMBL" id="KAF2008629.1"/>
    </source>
</evidence>
<keyword evidence="2" id="KW-0813">Transport</keyword>
<dbReference type="GO" id="GO:0016020">
    <property type="term" value="C:membrane"/>
    <property type="evidence" value="ECO:0007669"/>
    <property type="project" value="UniProtKB-SubCell"/>
</dbReference>
<gene>
    <name evidence="9" type="ORF">BU24DRAFT_402871</name>
</gene>
<feature type="transmembrane region" description="Helical" evidence="7">
    <location>
        <begin position="130"/>
        <end position="147"/>
    </location>
</feature>
<evidence type="ECO:0000313" key="10">
    <source>
        <dbReference type="Proteomes" id="UP000799778"/>
    </source>
</evidence>
<dbReference type="PROSITE" id="PS50850">
    <property type="entry name" value="MFS"/>
    <property type="match status" value="1"/>
</dbReference>
<feature type="transmembrane region" description="Helical" evidence="7">
    <location>
        <begin position="191"/>
        <end position="211"/>
    </location>
</feature>
<feature type="domain" description="Major facilitator superfamily (MFS) profile" evidence="8">
    <location>
        <begin position="63"/>
        <end position="481"/>
    </location>
</feature>
<dbReference type="Pfam" id="PF07690">
    <property type="entry name" value="MFS_1"/>
    <property type="match status" value="1"/>
</dbReference>
<dbReference type="GO" id="GO:0022857">
    <property type="term" value="F:transmembrane transporter activity"/>
    <property type="evidence" value="ECO:0007669"/>
    <property type="project" value="InterPro"/>
</dbReference>
<accession>A0A6A5X6S0</accession>
<feature type="compositionally biased region" description="Basic and acidic residues" evidence="6">
    <location>
        <begin position="1"/>
        <end position="11"/>
    </location>
</feature>
<evidence type="ECO:0000256" key="6">
    <source>
        <dbReference type="SAM" id="MobiDB-lite"/>
    </source>
</evidence>
<evidence type="ECO:0000256" key="7">
    <source>
        <dbReference type="SAM" id="Phobius"/>
    </source>
</evidence>
<comment type="subcellular location">
    <subcellularLocation>
        <location evidence="1">Membrane</location>
        <topology evidence="1">Multi-pass membrane protein</topology>
    </subcellularLocation>
</comment>
<feature type="transmembrane region" description="Helical" evidence="7">
    <location>
        <begin position="421"/>
        <end position="441"/>
    </location>
</feature>
<protein>
    <submittedName>
        <fullName evidence="9">MFS general substrate transporter</fullName>
    </submittedName>
</protein>
<keyword evidence="4 7" id="KW-1133">Transmembrane helix</keyword>
<dbReference type="AlphaFoldDB" id="A0A6A5X6S0"/>
<dbReference type="SUPFAM" id="SSF103473">
    <property type="entry name" value="MFS general substrate transporter"/>
    <property type="match status" value="1"/>
</dbReference>
<dbReference type="RefSeq" id="XP_033376968.1">
    <property type="nucleotide sequence ID" value="XM_033525545.1"/>
</dbReference>
<keyword evidence="3 7" id="KW-0812">Transmembrane</keyword>
<feature type="region of interest" description="Disordered" evidence="6">
    <location>
        <begin position="1"/>
        <end position="28"/>
    </location>
</feature>
<feature type="transmembrane region" description="Helical" evidence="7">
    <location>
        <begin position="390"/>
        <end position="409"/>
    </location>
</feature>
<dbReference type="PANTHER" id="PTHR43791:SF63">
    <property type="entry name" value="HIGH AFFINITY CYSTEINE TRANSPORTER"/>
    <property type="match status" value="1"/>
</dbReference>
<evidence type="ECO:0000256" key="2">
    <source>
        <dbReference type="ARBA" id="ARBA00022448"/>
    </source>
</evidence>
<feature type="transmembrane region" description="Helical" evidence="7">
    <location>
        <begin position="294"/>
        <end position="317"/>
    </location>
</feature>
<dbReference type="Gene3D" id="1.20.1250.20">
    <property type="entry name" value="MFS general substrate transporter like domains"/>
    <property type="match status" value="2"/>
</dbReference>
<dbReference type="EMBL" id="ML978082">
    <property type="protein sequence ID" value="KAF2008629.1"/>
    <property type="molecule type" value="Genomic_DNA"/>
</dbReference>
<evidence type="ECO:0000256" key="4">
    <source>
        <dbReference type="ARBA" id="ARBA00022989"/>
    </source>
</evidence>
<dbReference type="InterPro" id="IPR036259">
    <property type="entry name" value="MFS_trans_sf"/>
</dbReference>
<reference evidence="9" key="1">
    <citation type="journal article" date="2020" name="Stud. Mycol.">
        <title>101 Dothideomycetes genomes: a test case for predicting lifestyles and emergence of pathogens.</title>
        <authorList>
            <person name="Haridas S."/>
            <person name="Albert R."/>
            <person name="Binder M."/>
            <person name="Bloem J."/>
            <person name="Labutti K."/>
            <person name="Salamov A."/>
            <person name="Andreopoulos B."/>
            <person name="Baker S."/>
            <person name="Barry K."/>
            <person name="Bills G."/>
            <person name="Bluhm B."/>
            <person name="Cannon C."/>
            <person name="Castanera R."/>
            <person name="Culley D."/>
            <person name="Daum C."/>
            <person name="Ezra D."/>
            <person name="Gonzalez J."/>
            <person name="Henrissat B."/>
            <person name="Kuo A."/>
            <person name="Liang C."/>
            <person name="Lipzen A."/>
            <person name="Lutzoni F."/>
            <person name="Magnuson J."/>
            <person name="Mondo S."/>
            <person name="Nolan M."/>
            <person name="Ohm R."/>
            <person name="Pangilinan J."/>
            <person name="Park H.-J."/>
            <person name="Ramirez L."/>
            <person name="Alfaro M."/>
            <person name="Sun H."/>
            <person name="Tritt A."/>
            <person name="Yoshinaga Y."/>
            <person name="Zwiers L.-H."/>
            <person name="Turgeon B."/>
            <person name="Goodwin S."/>
            <person name="Spatafora J."/>
            <person name="Crous P."/>
            <person name="Grigoriev I."/>
        </authorList>
    </citation>
    <scope>NUCLEOTIDE SEQUENCE</scope>
    <source>
        <strain evidence="9">CBS 175.79</strain>
    </source>
</reference>
<keyword evidence="10" id="KW-1185">Reference proteome</keyword>
<evidence type="ECO:0000256" key="3">
    <source>
        <dbReference type="ARBA" id="ARBA00022692"/>
    </source>
</evidence>
<dbReference type="InterPro" id="IPR011701">
    <property type="entry name" value="MFS"/>
</dbReference>
<evidence type="ECO:0000256" key="5">
    <source>
        <dbReference type="ARBA" id="ARBA00023136"/>
    </source>
</evidence>
<dbReference type="Proteomes" id="UP000799778">
    <property type="component" value="Unassembled WGS sequence"/>
</dbReference>
<name>A0A6A5X6S0_9PLEO</name>
<proteinExistence type="predicted"/>
<dbReference type="OrthoDB" id="6730379at2759"/>
<feature type="transmembrane region" description="Helical" evidence="7">
    <location>
        <begin position="329"/>
        <end position="351"/>
    </location>
</feature>
<feature type="transmembrane region" description="Helical" evidence="7">
    <location>
        <begin position="453"/>
        <end position="474"/>
    </location>
</feature>
<sequence>MVHSTEKETHVTEMPQNSSRDDLESPKEAGFIEDSEVKGYVDPGLQLEEAENKRLLRKIHWHLLPVMCIAYIAQSLDKGTLGTSSIMGWQKDVGAKGQDYALTSTFLWAGVIVGEPIINQLNRRFPIAKVLGFSMCMWTALVFALGFTKNVSGVWAIRFFLGMFEAAFAPCLLAITVQWYHKKEQAMVTTVWQAAYALASGFSSLMGYAFINVKNSPGNLHGWQWLHILVGILSASSAAIILIFLPDSPTKVKWATEEEKVKFVERVRENDQGVQAKRFKSDQVRDALTDPLSWLLVLMILLQTLVNGGIYTFNAILINKAFGFDAATAQLLGIPLNAFTVMLYFLIGWAVTKTRQTIYCIIAALFVNLIGTIVLITVAPTPTTRGGLLVAFYLMQCIQAINPSCYSLLSLNVAGQTKKSIVYALFFVAWAGGNATGPQLFQAKWAPRYFNTLYIHIGLYIAMTITLLVMRLVIVRRNAERDAQLVGENVHARAFEDKTDRQNPEFRYSY</sequence>
<dbReference type="InterPro" id="IPR020846">
    <property type="entry name" value="MFS_dom"/>
</dbReference>
<organism evidence="9 10">
    <name type="scientific">Aaosphaeria arxii CBS 175.79</name>
    <dbReference type="NCBI Taxonomy" id="1450172"/>
    <lineage>
        <taxon>Eukaryota</taxon>
        <taxon>Fungi</taxon>
        <taxon>Dikarya</taxon>
        <taxon>Ascomycota</taxon>
        <taxon>Pezizomycotina</taxon>
        <taxon>Dothideomycetes</taxon>
        <taxon>Pleosporomycetidae</taxon>
        <taxon>Pleosporales</taxon>
        <taxon>Pleosporales incertae sedis</taxon>
        <taxon>Aaosphaeria</taxon>
    </lineage>
</organism>
<feature type="transmembrane region" description="Helical" evidence="7">
    <location>
        <begin position="223"/>
        <end position="245"/>
    </location>
</feature>
<dbReference type="PANTHER" id="PTHR43791">
    <property type="entry name" value="PERMEASE-RELATED"/>
    <property type="match status" value="1"/>
</dbReference>
<dbReference type="GeneID" id="54282942"/>
<feature type="transmembrane region" description="Helical" evidence="7">
    <location>
        <begin position="358"/>
        <end position="378"/>
    </location>
</feature>
<evidence type="ECO:0000259" key="8">
    <source>
        <dbReference type="PROSITE" id="PS50850"/>
    </source>
</evidence>
<evidence type="ECO:0000256" key="1">
    <source>
        <dbReference type="ARBA" id="ARBA00004141"/>
    </source>
</evidence>
<keyword evidence="5 7" id="KW-0472">Membrane</keyword>
<feature type="transmembrane region" description="Helical" evidence="7">
    <location>
        <begin position="159"/>
        <end position="179"/>
    </location>
</feature>